<evidence type="ECO:0000256" key="2">
    <source>
        <dbReference type="ARBA" id="ARBA00022679"/>
    </source>
</evidence>
<dbReference type="Pfam" id="PF13649">
    <property type="entry name" value="Methyltransf_25"/>
    <property type="match status" value="1"/>
</dbReference>
<dbReference type="AlphaFoldDB" id="A0A1X7HBS3"/>
<sequence length="264" mass="29203">MALNMAWDPNAFATIDVLRRRPVMDLTAALPFSLAPNTIVDLGCGAGQLSRLLATRWPLADVLAVDQSPAMLRWAADTPSRVRYQQADLTVWRPHWPADLVISAGGLQHVGGHERLFPDLLQALGPGGVLAVALPRPQDQTAHRLLLETAADGPWSDRLHGAWPAAQPSGSRSYGPQDYYDWLSPQAAAVDLWETEYFHALDGDVPLLQWLHQSALVPVMDRLTGPELDRFLAAYRRRLEVAYPEHSSGSALIPTKWLFMVVRV</sequence>
<organism evidence="4 5">
    <name type="scientific">Azospirillum oryzae</name>
    <dbReference type="NCBI Taxonomy" id="286727"/>
    <lineage>
        <taxon>Bacteria</taxon>
        <taxon>Pseudomonadati</taxon>
        <taxon>Pseudomonadota</taxon>
        <taxon>Alphaproteobacteria</taxon>
        <taxon>Rhodospirillales</taxon>
        <taxon>Azospirillaceae</taxon>
        <taxon>Azospirillum</taxon>
    </lineage>
</organism>
<dbReference type="GO" id="GO:0032259">
    <property type="term" value="P:methylation"/>
    <property type="evidence" value="ECO:0007669"/>
    <property type="project" value="UniProtKB-KW"/>
</dbReference>
<dbReference type="Gene3D" id="1.10.150.290">
    <property type="entry name" value="S-adenosyl-L-methionine-dependent methyltransferases"/>
    <property type="match status" value="1"/>
</dbReference>
<evidence type="ECO:0000313" key="4">
    <source>
        <dbReference type="EMBL" id="SMF83505.1"/>
    </source>
</evidence>
<feature type="domain" description="Methyltransferase" evidence="3">
    <location>
        <begin position="39"/>
        <end position="128"/>
    </location>
</feature>
<evidence type="ECO:0000259" key="3">
    <source>
        <dbReference type="Pfam" id="PF13649"/>
    </source>
</evidence>
<name>A0A1X7HBS3_9PROT</name>
<evidence type="ECO:0000256" key="1">
    <source>
        <dbReference type="ARBA" id="ARBA00022603"/>
    </source>
</evidence>
<protein>
    <submittedName>
        <fullName evidence="4">Trans-aconitate 2-methyltransferase</fullName>
    </submittedName>
</protein>
<keyword evidence="1 4" id="KW-0489">Methyltransferase</keyword>
<dbReference type="SUPFAM" id="SSF53335">
    <property type="entry name" value="S-adenosyl-L-methionine-dependent methyltransferases"/>
    <property type="match status" value="1"/>
</dbReference>
<dbReference type="PANTHER" id="PTHR43861:SF1">
    <property type="entry name" value="TRANS-ACONITATE 2-METHYLTRANSFERASE"/>
    <property type="match status" value="1"/>
</dbReference>
<dbReference type="InterPro" id="IPR029063">
    <property type="entry name" value="SAM-dependent_MTases_sf"/>
</dbReference>
<dbReference type="Proteomes" id="UP000192936">
    <property type="component" value="Unassembled WGS sequence"/>
</dbReference>
<dbReference type="InterPro" id="IPR041698">
    <property type="entry name" value="Methyltransf_25"/>
</dbReference>
<gene>
    <name evidence="4" type="ORF">SAMN02982917_5556</name>
</gene>
<dbReference type="GO" id="GO:0030798">
    <property type="term" value="F:trans-aconitate 2-methyltransferase activity"/>
    <property type="evidence" value="ECO:0007669"/>
    <property type="project" value="InterPro"/>
</dbReference>
<dbReference type="Gene3D" id="3.40.50.150">
    <property type="entry name" value="Vaccinia Virus protein VP39"/>
    <property type="match status" value="1"/>
</dbReference>
<proteinExistence type="predicted"/>
<accession>A0A1X7HBS3</accession>
<dbReference type="InterPro" id="IPR023149">
    <property type="entry name" value="Trans_acon_MeTrfase_C"/>
</dbReference>
<dbReference type="RefSeq" id="WP_244560880.1">
    <property type="nucleotide sequence ID" value="NZ_FXAK01000007.1"/>
</dbReference>
<evidence type="ECO:0000313" key="5">
    <source>
        <dbReference type="Proteomes" id="UP000192936"/>
    </source>
</evidence>
<dbReference type="STRING" id="286727.SAMN02982917_5556"/>
<dbReference type="CDD" id="cd02440">
    <property type="entry name" value="AdoMet_MTases"/>
    <property type="match status" value="1"/>
</dbReference>
<keyword evidence="2 4" id="KW-0808">Transferase</keyword>
<dbReference type="PANTHER" id="PTHR43861">
    <property type="entry name" value="TRANS-ACONITATE 2-METHYLTRANSFERASE-RELATED"/>
    <property type="match status" value="1"/>
</dbReference>
<reference evidence="4 5" key="1">
    <citation type="submission" date="2017-04" db="EMBL/GenBank/DDBJ databases">
        <authorList>
            <person name="Afonso C.L."/>
            <person name="Miller P.J."/>
            <person name="Scott M.A."/>
            <person name="Spackman E."/>
            <person name="Goraichik I."/>
            <person name="Dimitrov K.M."/>
            <person name="Suarez D.L."/>
            <person name="Swayne D.E."/>
        </authorList>
    </citation>
    <scope>NUCLEOTIDE SEQUENCE [LARGE SCALE GENOMIC DNA]</scope>
    <source>
        <strain evidence="4 5">A2P</strain>
    </source>
</reference>
<dbReference type="EMBL" id="FXAK01000007">
    <property type="protein sequence ID" value="SMF83505.1"/>
    <property type="molecule type" value="Genomic_DNA"/>
</dbReference>